<feature type="domain" description="Flagellar motor switch protein FliN-like C-terminal" evidence="2">
    <location>
        <begin position="285"/>
        <end position="342"/>
    </location>
</feature>
<evidence type="ECO:0000313" key="3">
    <source>
        <dbReference type="EMBL" id="AOJ05986.1"/>
    </source>
</evidence>
<dbReference type="SUPFAM" id="SSF101801">
    <property type="entry name" value="Surface presentation of antigens (SPOA)"/>
    <property type="match status" value="1"/>
</dbReference>
<evidence type="ECO:0000259" key="2">
    <source>
        <dbReference type="Pfam" id="PF01052"/>
    </source>
</evidence>
<dbReference type="Pfam" id="PF01052">
    <property type="entry name" value="FliMN_C"/>
    <property type="match status" value="1"/>
</dbReference>
<name>A0A1B4FQP9_9BURK</name>
<feature type="compositionally biased region" description="Low complexity" evidence="1">
    <location>
        <begin position="145"/>
        <end position="180"/>
    </location>
</feature>
<evidence type="ECO:0000313" key="4">
    <source>
        <dbReference type="Proteomes" id="UP000067711"/>
    </source>
</evidence>
<sequence>MAIHSSKSARCKTIDPRMLGRPTHLLDAFGIELGHRLAHFLETCVSRCNGSSLKIGRVAFTTHAPAVESWAWQRQSMGGAVIGVHLERGLLLTLLDLRYGRCVTPATRGANRALTPAAPPPADGGDAAANERDADAPDADDALSRPDAANAADAETASHSGTAEAEAGNAEAASIAEAAEAAETATERRFARKVATDLVRVAAHCIDPAATRADDAPIPRAAEHSRHPALFVACGVEDALRRTVGEIQFALDEGWQQRLFAGLTAGQRRGAPARKRPRPLAGALRIRLTAQLMERQIPFGDLLRLKPGSVLPVRLHANARVLAGDSQLYSASIVEHNGKLCLTSFEPTE</sequence>
<reference evidence="3 4" key="1">
    <citation type="submission" date="2015-12" db="EMBL/GenBank/DDBJ databases">
        <title>Diversity of Burkholderia near neighbor genomes.</title>
        <authorList>
            <person name="Sahl J."/>
            <person name="Wagner D."/>
            <person name="Keim P."/>
        </authorList>
    </citation>
    <scope>NUCLEOTIDE SEQUENCE [LARGE SCALE GENOMIC DNA]</scope>
    <source>
        <strain evidence="3 4">BDU8</strain>
    </source>
</reference>
<protein>
    <recommendedName>
        <fullName evidence="2">Flagellar motor switch protein FliN-like C-terminal domain-containing protein</fullName>
    </recommendedName>
</protein>
<evidence type="ECO:0000256" key="1">
    <source>
        <dbReference type="SAM" id="MobiDB-lite"/>
    </source>
</evidence>
<organism evidence="3 4">
    <name type="scientific">Burkholderia mayonis</name>
    <dbReference type="NCBI Taxonomy" id="1385591"/>
    <lineage>
        <taxon>Bacteria</taxon>
        <taxon>Pseudomonadati</taxon>
        <taxon>Pseudomonadota</taxon>
        <taxon>Betaproteobacteria</taxon>
        <taxon>Burkholderiales</taxon>
        <taxon>Burkholderiaceae</taxon>
        <taxon>Burkholderia</taxon>
        <taxon>pseudomallei group</taxon>
    </lineage>
</organism>
<proteinExistence type="predicted"/>
<dbReference type="Proteomes" id="UP000067711">
    <property type="component" value="Chromosome 2"/>
</dbReference>
<dbReference type="InterPro" id="IPR036429">
    <property type="entry name" value="SpoA-like_sf"/>
</dbReference>
<gene>
    <name evidence="3" type="ORF">WS71_00590</name>
</gene>
<accession>A0A1B4FQP9</accession>
<dbReference type="Gene3D" id="2.30.330.10">
    <property type="entry name" value="SpoA-like"/>
    <property type="match status" value="1"/>
</dbReference>
<feature type="region of interest" description="Disordered" evidence="1">
    <location>
        <begin position="111"/>
        <end position="180"/>
    </location>
</feature>
<dbReference type="AlphaFoldDB" id="A0A1B4FQP9"/>
<dbReference type="InterPro" id="IPR001543">
    <property type="entry name" value="FliN-like_C"/>
</dbReference>
<dbReference type="EMBL" id="CP013388">
    <property type="protein sequence ID" value="AOJ05986.1"/>
    <property type="molecule type" value="Genomic_DNA"/>
</dbReference>